<dbReference type="EC" id="3.6.-.-" evidence="6"/>
<evidence type="ECO:0000259" key="8">
    <source>
        <dbReference type="PROSITE" id="PS51709"/>
    </source>
</evidence>
<keyword evidence="4 6" id="KW-0630">Potassium</keyword>
<evidence type="ECO:0000256" key="2">
    <source>
        <dbReference type="ARBA" id="ARBA00022694"/>
    </source>
</evidence>
<dbReference type="InterPro" id="IPR027266">
    <property type="entry name" value="TrmE/GcvT-like"/>
</dbReference>
<dbReference type="SUPFAM" id="SSF52540">
    <property type="entry name" value="P-loop containing nucleoside triphosphate hydrolases"/>
    <property type="match status" value="1"/>
</dbReference>
<keyword evidence="6" id="KW-0460">Magnesium</keyword>
<keyword evidence="6" id="KW-0963">Cytoplasm</keyword>
<comment type="subunit">
    <text evidence="6">Homodimer. Heterotetramer of two MnmE and two MnmG subunits.</text>
</comment>
<feature type="binding site" evidence="6">
    <location>
        <position position="262"/>
    </location>
    <ligand>
        <name>Mg(2+)</name>
        <dbReference type="ChEBI" id="CHEBI:18420"/>
    </ligand>
</feature>
<evidence type="ECO:0000256" key="6">
    <source>
        <dbReference type="HAMAP-Rule" id="MF_00379"/>
    </source>
</evidence>
<dbReference type="InterPro" id="IPR031168">
    <property type="entry name" value="G_TrmE"/>
</dbReference>
<dbReference type="Gene3D" id="1.20.120.430">
    <property type="entry name" value="tRNA modification GTPase MnmE domain 2"/>
    <property type="match status" value="1"/>
</dbReference>
<gene>
    <name evidence="6 9" type="primary">mnmE</name>
    <name evidence="6" type="synonym">trmE</name>
    <name evidence="9" type="ORF">ACFO5Q_02150</name>
</gene>
<dbReference type="InterPro" id="IPR025867">
    <property type="entry name" value="MnmE_helical"/>
</dbReference>
<dbReference type="InterPro" id="IPR004520">
    <property type="entry name" value="GTPase_MnmE"/>
</dbReference>
<dbReference type="RefSeq" id="WP_068148169.1">
    <property type="nucleotide sequence ID" value="NZ_JBHSCR010000001.1"/>
</dbReference>
<dbReference type="CDD" id="cd14858">
    <property type="entry name" value="TrmE_N"/>
    <property type="match status" value="1"/>
</dbReference>
<dbReference type="InterPro" id="IPR005225">
    <property type="entry name" value="Small_GTP-bd"/>
</dbReference>
<name>A0ABV8U788_9PROT</name>
<keyword evidence="5 6" id="KW-0342">GTP-binding</keyword>
<dbReference type="HAMAP" id="MF_00379">
    <property type="entry name" value="GTPase_MnmE"/>
    <property type="match status" value="1"/>
</dbReference>
<dbReference type="PANTHER" id="PTHR42714">
    <property type="entry name" value="TRNA MODIFICATION GTPASE GTPBP3"/>
    <property type="match status" value="1"/>
</dbReference>
<comment type="similarity">
    <text evidence="1 6 7">Belongs to the TRAFAC class TrmE-Era-EngA-EngB-Septin-like GTPase superfamily. TrmE GTPase family.</text>
</comment>
<keyword evidence="6" id="KW-0479">Metal-binding</keyword>
<feature type="binding site" evidence="6">
    <location>
        <position position="33"/>
    </location>
    <ligand>
        <name>(6S)-5-formyl-5,6,7,8-tetrahydrofolate</name>
        <dbReference type="ChEBI" id="CHEBI:57457"/>
    </ligand>
</feature>
<dbReference type="NCBIfam" id="NF003661">
    <property type="entry name" value="PRK05291.1-3"/>
    <property type="match status" value="1"/>
</dbReference>
<dbReference type="Pfam" id="PF01926">
    <property type="entry name" value="MMR_HSR1"/>
    <property type="match status" value="1"/>
</dbReference>
<evidence type="ECO:0000256" key="3">
    <source>
        <dbReference type="ARBA" id="ARBA00022741"/>
    </source>
</evidence>
<comment type="function">
    <text evidence="6">Exhibits a very high intrinsic GTPase hydrolysis rate. Involved in the addition of a carboxymethylaminomethyl (cmnm) group at the wobble position (U34) of certain tRNAs, forming tRNA-cmnm(5)s(2)U34.</text>
</comment>
<dbReference type="InterPro" id="IPR027368">
    <property type="entry name" value="MnmE_dom2"/>
</dbReference>
<keyword evidence="10" id="KW-1185">Reference proteome</keyword>
<dbReference type="Gene3D" id="3.40.50.300">
    <property type="entry name" value="P-loop containing nucleotide triphosphate hydrolases"/>
    <property type="match status" value="1"/>
</dbReference>
<evidence type="ECO:0000256" key="1">
    <source>
        <dbReference type="ARBA" id="ARBA00011043"/>
    </source>
</evidence>
<dbReference type="CDD" id="cd04164">
    <property type="entry name" value="trmE"/>
    <property type="match status" value="1"/>
</dbReference>
<dbReference type="Pfam" id="PF10396">
    <property type="entry name" value="TrmE_N"/>
    <property type="match status" value="1"/>
</dbReference>
<feature type="binding site" evidence="6">
    <location>
        <position position="131"/>
    </location>
    <ligand>
        <name>(6S)-5-formyl-5,6,7,8-tetrahydrofolate</name>
        <dbReference type="ChEBI" id="CHEBI:57457"/>
    </ligand>
</feature>
<dbReference type="PROSITE" id="PS51709">
    <property type="entry name" value="G_TRME"/>
    <property type="match status" value="1"/>
</dbReference>
<evidence type="ECO:0000256" key="5">
    <source>
        <dbReference type="ARBA" id="ARBA00023134"/>
    </source>
</evidence>
<organism evidence="9 10">
    <name type="scientific">Kordiimonas lipolytica</name>
    <dbReference type="NCBI Taxonomy" id="1662421"/>
    <lineage>
        <taxon>Bacteria</taxon>
        <taxon>Pseudomonadati</taxon>
        <taxon>Pseudomonadota</taxon>
        <taxon>Alphaproteobacteria</taxon>
        <taxon>Kordiimonadales</taxon>
        <taxon>Kordiimonadaceae</taxon>
        <taxon>Kordiimonas</taxon>
    </lineage>
</organism>
<feature type="binding site" evidence="6">
    <location>
        <begin position="237"/>
        <end position="242"/>
    </location>
    <ligand>
        <name>GTP</name>
        <dbReference type="ChEBI" id="CHEBI:37565"/>
    </ligand>
</feature>
<comment type="cofactor">
    <cofactor evidence="6">
        <name>K(+)</name>
        <dbReference type="ChEBI" id="CHEBI:29103"/>
    </cofactor>
    <text evidence="6">Binds 1 potassium ion per subunit.</text>
</comment>
<dbReference type="PRINTS" id="PR00449">
    <property type="entry name" value="RASTRNSFRMNG"/>
</dbReference>
<dbReference type="EMBL" id="JBHSCR010000001">
    <property type="protein sequence ID" value="MFC4346646.1"/>
    <property type="molecule type" value="Genomic_DNA"/>
</dbReference>
<dbReference type="InterPro" id="IPR006073">
    <property type="entry name" value="GTP-bd"/>
</dbReference>
<feature type="binding site" evidence="6">
    <location>
        <begin position="256"/>
        <end position="262"/>
    </location>
    <ligand>
        <name>GTP</name>
        <dbReference type="ChEBI" id="CHEBI:37565"/>
    </ligand>
</feature>
<dbReference type="PANTHER" id="PTHR42714:SF2">
    <property type="entry name" value="TRNA MODIFICATION GTPASE GTPBP3, MITOCHONDRIAL"/>
    <property type="match status" value="1"/>
</dbReference>
<sequence>MKDQSVAQSSQTFADTIFALSSGAGTAGVAVVRLSGPHAFAALEALSGKPVPEARYAALRLLTNEDGARLDQALVIAFKGSASFTGEDVVELHLHGGRAVVAGVLEALDRIDGLRPAEPGEFSRRAFDNQKLDLTEAEGLNDLIHAQTAAQREQALRQMDGALRDLYEDWRGRLVAHLAHLEADIDFPDEDLPEGVAGAVRPNILSLKFEITQHLVDGRRGEALREGFRIVIMGEPNAGKSTLLNALAKSDVAIVSDEEGTTRDVIEIQLDLGGYPVRLIDTAGVRESQGAIEQEGIRRALARAEEADLRLVLIRADDWPVIPKSMERWLDEKAMLVITQTDRTDMFHVKHDKLPGMPDVKVADVAYVSAKTDVGLSDLFSHLEEHVREAMAPREVPSLTRVRHRRALEEAVDHLDRFDQNAGLDAVLAAEDVRMAARSLGKITGRVGVEDILDVIFSDFCIGK</sequence>
<dbReference type="NCBIfam" id="TIGR00450">
    <property type="entry name" value="mnmE_trmE_thdF"/>
    <property type="match status" value="1"/>
</dbReference>
<reference evidence="10" key="1">
    <citation type="journal article" date="2019" name="Int. J. Syst. Evol. Microbiol.">
        <title>The Global Catalogue of Microorganisms (GCM) 10K type strain sequencing project: providing services to taxonomists for standard genome sequencing and annotation.</title>
        <authorList>
            <consortium name="The Broad Institute Genomics Platform"/>
            <consortium name="The Broad Institute Genome Sequencing Center for Infectious Disease"/>
            <person name="Wu L."/>
            <person name="Ma J."/>
        </authorList>
    </citation>
    <scope>NUCLEOTIDE SEQUENCE [LARGE SCALE GENOMIC DNA]</scope>
    <source>
        <strain evidence="10">CGMCC 1.15304</strain>
    </source>
</reference>
<proteinExistence type="inferred from homology"/>
<evidence type="ECO:0000313" key="9">
    <source>
        <dbReference type="EMBL" id="MFC4346646.1"/>
    </source>
</evidence>
<dbReference type="InterPro" id="IPR027417">
    <property type="entry name" value="P-loop_NTPase"/>
</dbReference>
<evidence type="ECO:0000256" key="4">
    <source>
        <dbReference type="ARBA" id="ARBA00022958"/>
    </source>
</evidence>
<feature type="binding site" evidence="6">
    <location>
        <position position="91"/>
    </location>
    <ligand>
        <name>(6S)-5-formyl-5,6,7,8-tetrahydrofolate</name>
        <dbReference type="ChEBI" id="CHEBI:57457"/>
    </ligand>
</feature>
<dbReference type="NCBIfam" id="TIGR00231">
    <property type="entry name" value="small_GTP"/>
    <property type="match status" value="1"/>
</dbReference>
<dbReference type="InterPro" id="IPR018948">
    <property type="entry name" value="GTP-bd_TrmE_N"/>
</dbReference>
<feature type="domain" description="TrmE-type G" evidence="8">
    <location>
        <begin position="227"/>
        <end position="388"/>
    </location>
</feature>
<keyword evidence="2 6" id="KW-0819">tRNA processing</keyword>
<comment type="caution">
    <text evidence="9">The sequence shown here is derived from an EMBL/GenBank/DDBJ whole genome shotgun (WGS) entry which is preliminary data.</text>
</comment>
<dbReference type="Proteomes" id="UP001595776">
    <property type="component" value="Unassembled WGS sequence"/>
</dbReference>
<feature type="binding site" evidence="6">
    <location>
        <begin position="281"/>
        <end position="284"/>
    </location>
    <ligand>
        <name>GTP</name>
        <dbReference type="ChEBI" id="CHEBI:37565"/>
    </ligand>
</feature>
<dbReference type="SUPFAM" id="SSF116878">
    <property type="entry name" value="TrmE connector domain"/>
    <property type="match status" value="1"/>
</dbReference>
<evidence type="ECO:0000256" key="7">
    <source>
        <dbReference type="RuleBase" id="RU003313"/>
    </source>
</evidence>
<accession>A0ABV8U788</accession>
<protein>
    <recommendedName>
        <fullName evidence="6">tRNA modification GTPase MnmE</fullName>
        <ecNumber evidence="6">3.6.-.-</ecNumber>
    </recommendedName>
</protein>
<feature type="binding site" evidence="6">
    <location>
        <position position="241"/>
    </location>
    <ligand>
        <name>Mg(2+)</name>
        <dbReference type="ChEBI" id="CHEBI:18420"/>
    </ligand>
</feature>
<evidence type="ECO:0000313" key="10">
    <source>
        <dbReference type="Proteomes" id="UP001595776"/>
    </source>
</evidence>
<feature type="binding site" evidence="6">
    <location>
        <position position="464"/>
    </location>
    <ligand>
        <name>(6S)-5-formyl-5,6,7,8-tetrahydrofolate</name>
        <dbReference type="ChEBI" id="CHEBI:57457"/>
    </ligand>
</feature>
<comment type="caution">
    <text evidence="6">Lacks conserved residue(s) required for the propagation of feature annotation.</text>
</comment>
<keyword evidence="6 9" id="KW-0378">Hydrolase</keyword>
<comment type="subcellular location">
    <subcellularLocation>
        <location evidence="6">Cytoplasm</location>
    </subcellularLocation>
</comment>
<keyword evidence="3 6" id="KW-0547">Nucleotide-binding</keyword>
<dbReference type="GO" id="GO:0016787">
    <property type="term" value="F:hydrolase activity"/>
    <property type="evidence" value="ECO:0007669"/>
    <property type="project" value="UniProtKB-KW"/>
</dbReference>
<dbReference type="Pfam" id="PF12631">
    <property type="entry name" value="MnmE_helical"/>
    <property type="match status" value="1"/>
</dbReference>
<dbReference type="Gene3D" id="3.30.1360.120">
    <property type="entry name" value="Probable tRNA modification gtpase trme, domain 1"/>
    <property type="match status" value="1"/>
</dbReference>